<sequence>MITATGTPTRCTRWGTSYGQVFVKHSIYDADSAVVERWLHDYVASPNAVRPDDKAYTEAALDGETCTPSASTAPAAACRTSPGPISPFVPLASSKLSGRPPASPGYPLLWDIEVLTPRAQDAGAGFFLTPPKPFPNALNYNCPHGA</sequence>
<keyword evidence="2" id="KW-1185">Reference proteome</keyword>
<reference evidence="1" key="1">
    <citation type="submission" date="2023-03" db="EMBL/GenBank/DDBJ databases">
        <title>Massive genome expansion in bonnet fungi (Mycena s.s.) driven by repeated elements and novel gene families across ecological guilds.</title>
        <authorList>
            <consortium name="Lawrence Berkeley National Laboratory"/>
            <person name="Harder C.B."/>
            <person name="Miyauchi S."/>
            <person name="Viragh M."/>
            <person name="Kuo A."/>
            <person name="Thoen E."/>
            <person name="Andreopoulos B."/>
            <person name="Lu D."/>
            <person name="Skrede I."/>
            <person name="Drula E."/>
            <person name="Henrissat B."/>
            <person name="Morin E."/>
            <person name="Kohler A."/>
            <person name="Barry K."/>
            <person name="LaButti K."/>
            <person name="Morin E."/>
            <person name="Salamov A."/>
            <person name="Lipzen A."/>
            <person name="Mereny Z."/>
            <person name="Hegedus B."/>
            <person name="Baldrian P."/>
            <person name="Stursova M."/>
            <person name="Weitz H."/>
            <person name="Taylor A."/>
            <person name="Grigoriev I.V."/>
            <person name="Nagy L.G."/>
            <person name="Martin F."/>
            <person name="Kauserud H."/>
        </authorList>
    </citation>
    <scope>NUCLEOTIDE SEQUENCE</scope>
    <source>
        <strain evidence="1">9144</strain>
    </source>
</reference>
<evidence type="ECO:0000313" key="2">
    <source>
        <dbReference type="Proteomes" id="UP001219525"/>
    </source>
</evidence>
<gene>
    <name evidence="1" type="ORF">GGX14DRAFT_578254</name>
</gene>
<protein>
    <submittedName>
        <fullName evidence="1">PLC-C group protein Nfis5</fullName>
    </submittedName>
</protein>
<dbReference type="Proteomes" id="UP001219525">
    <property type="component" value="Unassembled WGS sequence"/>
</dbReference>
<comment type="caution">
    <text evidence="1">The sequence shown here is derived from an EMBL/GenBank/DDBJ whole genome shotgun (WGS) entry which is preliminary data.</text>
</comment>
<accession>A0AAD6UQF6</accession>
<name>A0AAD6UQF6_9AGAR</name>
<organism evidence="1 2">
    <name type="scientific">Mycena pura</name>
    <dbReference type="NCBI Taxonomy" id="153505"/>
    <lineage>
        <taxon>Eukaryota</taxon>
        <taxon>Fungi</taxon>
        <taxon>Dikarya</taxon>
        <taxon>Basidiomycota</taxon>
        <taxon>Agaricomycotina</taxon>
        <taxon>Agaricomycetes</taxon>
        <taxon>Agaricomycetidae</taxon>
        <taxon>Agaricales</taxon>
        <taxon>Marasmiineae</taxon>
        <taxon>Mycenaceae</taxon>
        <taxon>Mycena</taxon>
    </lineage>
</organism>
<dbReference type="EMBL" id="JARJCW010000122">
    <property type="protein sequence ID" value="KAJ7192235.1"/>
    <property type="molecule type" value="Genomic_DNA"/>
</dbReference>
<proteinExistence type="predicted"/>
<evidence type="ECO:0000313" key="1">
    <source>
        <dbReference type="EMBL" id="KAJ7192235.1"/>
    </source>
</evidence>
<dbReference type="AlphaFoldDB" id="A0AAD6UQF6"/>